<gene>
    <name evidence="1" type="ORF">BDP27DRAFT_1451660</name>
</gene>
<dbReference type="GO" id="GO:0016787">
    <property type="term" value="F:hydrolase activity"/>
    <property type="evidence" value="ECO:0007669"/>
    <property type="project" value="UniProtKB-KW"/>
</dbReference>
<accession>A0A9P5U1N3</accession>
<dbReference type="EMBL" id="JADNRY010000166">
    <property type="protein sequence ID" value="KAF9062642.1"/>
    <property type="molecule type" value="Genomic_DNA"/>
</dbReference>
<sequence>MTPLPASETTSLLGSQMFAGASHFQIFGSTFQVIHVPNPEPRRDRTLSLSNVRQCPAPSQYFTGRQDTLSKLCKIFSATIMTLLGPDEKILASFVRTIGRTETVYLLASSDEALAKALAEKFPDSKLRANTLLVLENAHPSLVLDDHLPACCSCPVLITSTNSAVGKLASSPDNAFQLPERPKQQLMNQVQGSIQKALKPKQHIVTLVASGGTGKTQVVLKFVLDNSSRFSNIWFFDATSDTTLTTDFKALGKVAGVGQEVKSVRDFLARIDHNWLCIFDNADDKELYLKDYIPSCSHGNIIITSRLLETSEMDTPGCHIAFGDLNQDDAIELLLKHAHMESSEGNKKLASEIVDTLGCHALAVSTAGAYILTTRTCTLATT</sequence>
<keyword evidence="2" id="KW-1185">Reference proteome</keyword>
<dbReference type="Gene3D" id="3.40.50.300">
    <property type="entry name" value="P-loop containing nucleotide triphosphate hydrolases"/>
    <property type="match status" value="1"/>
</dbReference>
<dbReference type="PANTHER" id="PTHR35205:SF1">
    <property type="entry name" value="ZU5 DOMAIN-CONTAINING PROTEIN"/>
    <property type="match status" value="1"/>
</dbReference>
<protein>
    <submittedName>
        <fullName evidence="1">P-loop containing nucleoside triphosphate hydrolase protein</fullName>
    </submittedName>
</protein>
<comment type="caution">
    <text evidence="1">The sequence shown here is derived from an EMBL/GenBank/DDBJ whole genome shotgun (WGS) entry which is preliminary data.</text>
</comment>
<dbReference type="PANTHER" id="PTHR35205">
    <property type="entry name" value="NB-ARC AND TPR DOMAIN PROTEIN"/>
    <property type="match status" value="1"/>
</dbReference>
<proteinExistence type="predicted"/>
<dbReference type="SUPFAM" id="SSF52540">
    <property type="entry name" value="P-loop containing nucleoside triphosphate hydrolases"/>
    <property type="match status" value="1"/>
</dbReference>
<keyword evidence="1" id="KW-0378">Hydrolase</keyword>
<dbReference type="OrthoDB" id="4487085at2759"/>
<dbReference type="AlphaFoldDB" id="A0A9P5U1N3"/>
<dbReference type="Proteomes" id="UP000772434">
    <property type="component" value="Unassembled WGS sequence"/>
</dbReference>
<name>A0A9P5U1N3_9AGAR</name>
<organism evidence="1 2">
    <name type="scientific">Rhodocollybia butyracea</name>
    <dbReference type="NCBI Taxonomy" id="206335"/>
    <lineage>
        <taxon>Eukaryota</taxon>
        <taxon>Fungi</taxon>
        <taxon>Dikarya</taxon>
        <taxon>Basidiomycota</taxon>
        <taxon>Agaricomycotina</taxon>
        <taxon>Agaricomycetes</taxon>
        <taxon>Agaricomycetidae</taxon>
        <taxon>Agaricales</taxon>
        <taxon>Marasmiineae</taxon>
        <taxon>Omphalotaceae</taxon>
        <taxon>Rhodocollybia</taxon>
    </lineage>
</organism>
<reference evidence="1" key="1">
    <citation type="submission" date="2020-11" db="EMBL/GenBank/DDBJ databases">
        <authorList>
            <consortium name="DOE Joint Genome Institute"/>
            <person name="Ahrendt S."/>
            <person name="Riley R."/>
            <person name="Andreopoulos W."/>
            <person name="Labutti K."/>
            <person name="Pangilinan J."/>
            <person name="Ruiz-Duenas F.J."/>
            <person name="Barrasa J.M."/>
            <person name="Sanchez-Garcia M."/>
            <person name="Camarero S."/>
            <person name="Miyauchi S."/>
            <person name="Serrano A."/>
            <person name="Linde D."/>
            <person name="Babiker R."/>
            <person name="Drula E."/>
            <person name="Ayuso-Fernandez I."/>
            <person name="Pacheco R."/>
            <person name="Padilla G."/>
            <person name="Ferreira P."/>
            <person name="Barriuso J."/>
            <person name="Kellner H."/>
            <person name="Castanera R."/>
            <person name="Alfaro M."/>
            <person name="Ramirez L."/>
            <person name="Pisabarro A.G."/>
            <person name="Kuo A."/>
            <person name="Tritt A."/>
            <person name="Lipzen A."/>
            <person name="He G."/>
            <person name="Yan M."/>
            <person name="Ng V."/>
            <person name="Cullen D."/>
            <person name="Martin F."/>
            <person name="Rosso M.-N."/>
            <person name="Henrissat B."/>
            <person name="Hibbett D."/>
            <person name="Martinez A.T."/>
            <person name="Grigoriev I.V."/>
        </authorList>
    </citation>
    <scope>NUCLEOTIDE SEQUENCE</scope>
    <source>
        <strain evidence="1">AH 40177</strain>
    </source>
</reference>
<dbReference type="InterPro" id="IPR027417">
    <property type="entry name" value="P-loop_NTPase"/>
</dbReference>
<evidence type="ECO:0000313" key="2">
    <source>
        <dbReference type="Proteomes" id="UP000772434"/>
    </source>
</evidence>
<evidence type="ECO:0000313" key="1">
    <source>
        <dbReference type="EMBL" id="KAF9062642.1"/>
    </source>
</evidence>